<feature type="compositionally biased region" description="Basic and acidic residues" evidence="1">
    <location>
        <begin position="71"/>
        <end position="80"/>
    </location>
</feature>
<comment type="caution">
    <text evidence="2">The sequence shown here is derived from an EMBL/GenBank/DDBJ whole genome shotgun (WGS) entry which is preliminary data.</text>
</comment>
<dbReference type="Proteomes" id="UP001500449">
    <property type="component" value="Unassembled WGS sequence"/>
</dbReference>
<name>A0ABN2MIF4_9PSEU</name>
<sequence length="80" mass="8372">MAVEPRPPGAEQAVRPTASAAASVAMVRAETVGRIVEIPRFRSVGSDPREDPGDADLVSDESAARGGPGGRRAEIYRTAR</sequence>
<feature type="region of interest" description="Disordered" evidence="1">
    <location>
        <begin position="41"/>
        <end position="80"/>
    </location>
</feature>
<evidence type="ECO:0000313" key="3">
    <source>
        <dbReference type="Proteomes" id="UP001500449"/>
    </source>
</evidence>
<gene>
    <name evidence="2" type="ORF">GCM10009836_00700</name>
</gene>
<keyword evidence="3" id="KW-1185">Reference proteome</keyword>
<protein>
    <submittedName>
        <fullName evidence="2">Uncharacterized protein</fullName>
    </submittedName>
</protein>
<accession>A0ABN2MIF4</accession>
<evidence type="ECO:0000256" key="1">
    <source>
        <dbReference type="SAM" id="MobiDB-lite"/>
    </source>
</evidence>
<dbReference type="EMBL" id="BAAAQK010000001">
    <property type="protein sequence ID" value="GAA1826945.1"/>
    <property type="molecule type" value="Genomic_DNA"/>
</dbReference>
<organism evidence="2 3">
    <name type="scientific">Pseudonocardia ailaonensis</name>
    <dbReference type="NCBI Taxonomy" id="367279"/>
    <lineage>
        <taxon>Bacteria</taxon>
        <taxon>Bacillati</taxon>
        <taxon>Actinomycetota</taxon>
        <taxon>Actinomycetes</taxon>
        <taxon>Pseudonocardiales</taxon>
        <taxon>Pseudonocardiaceae</taxon>
        <taxon>Pseudonocardia</taxon>
    </lineage>
</organism>
<reference evidence="2 3" key="1">
    <citation type="journal article" date="2019" name="Int. J. Syst. Evol. Microbiol.">
        <title>The Global Catalogue of Microorganisms (GCM) 10K type strain sequencing project: providing services to taxonomists for standard genome sequencing and annotation.</title>
        <authorList>
            <consortium name="The Broad Institute Genomics Platform"/>
            <consortium name="The Broad Institute Genome Sequencing Center for Infectious Disease"/>
            <person name="Wu L."/>
            <person name="Ma J."/>
        </authorList>
    </citation>
    <scope>NUCLEOTIDE SEQUENCE [LARGE SCALE GENOMIC DNA]</scope>
    <source>
        <strain evidence="2 3">JCM 16009</strain>
    </source>
</reference>
<proteinExistence type="predicted"/>
<evidence type="ECO:0000313" key="2">
    <source>
        <dbReference type="EMBL" id="GAA1826945.1"/>
    </source>
</evidence>